<sequence length="198" mass="22377">MKLWVTLMFSAMVLLGAETHYAVEDLDVREDGTLIEVKTQKLANGIGQFFYESGKIKSETPFKEGLRDGLGKMYYESGKLQSETPFKNDKIEGLKKEYYESGVLRTEVTFVNDQAEGVGKFYYPTGKLQGETPFKKNQPDGITKLFNPAGKLIRTIEFKEGNIVKGYDYNDQGTKLELSRDELLEATKEVSNPEEATK</sequence>
<dbReference type="InterPro" id="IPR011652">
    <property type="entry name" value="MORN_2"/>
</dbReference>
<dbReference type="AlphaFoldDB" id="A0A290HC53"/>
<feature type="signal peptide" evidence="1">
    <location>
        <begin position="1"/>
        <end position="22"/>
    </location>
</feature>
<evidence type="ECO:0000313" key="3">
    <source>
        <dbReference type="Proteomes" id="UP000217349"/>
    </source>
</evidence>
<organism evidence="2 3">
    <name type="scientific">Sulfurospirillum diekertiae</name>
    <dbReference type="NCBI Taxonomy" id="1854492"/>
    <lineage>
        <taxon>Bacteria</taxon>
        <taxon>Pseudomonadati</taxon>
        <taxon>Campylobacterota</taxon>
        <taxon>Epsilonproteobacteria</taxon>
        <taxon>Campylobacterales</taxon>
        <taxon>Sulfurospirillaceae</taxon>
        <taxon>Sulfurospirillum</taxon>
    </lineage>
</organism>
<dbReference type="Gene3D" id="3.90.930.1">
    <property type="match status" value="1"/>
</dbReference>
<proteinExistence type="predicted"/>
<gene>
    <name evidence="2" type="ORF">SJPD1_0892</name>
</gene>
<name>A0A290HC53_9BACT</name>
<dbReference type="EMBL" id="CP023275">
    <property type="protein sequence ID" value="ATB69005.1"/>
    <property type="molecule type" value="Genomic_DNA"/>
</dbReference>
<dbReference type="Pfam" id="PF07661">
    <property type="entry name" value="MORN_2"/>
    <property type="match status" value="5"/>
</dbReference>
<reference evidence="3" key="1">
    <citation type="submission" date="2017-09" db="EMBL/GenBank/DDBJ databases">
        <title>The complete genome of Sulfurospirillum sp. JPD-1.</title>
        <authorList>
            <person name="Goris T."/>
        </authorList>
    </citation>
    <scope>NUCLEOTIDE SEQUENCE [LARGE SCALE GENOMIC DNA]</scope>
    <source>
        <strain evidence="3">JPD-1</strain>
    </source>
</reference>
<dbReference type="SUPFAM" id="SSF82185">
    <property type="entry name" value="Histone H3 K4-specific methyltransferase SET7/9 N-terminal domain"/>
    <property type="match status" value="1"/>
</dbReference>
<feature type="chain" id="PRO_5012561260" description="Toxin-antitoxin system YwqK family antitoxin" evidence="1">
    <location>
        <begin position="23"/>
        <end position="198"/>
    </location>
</feature>
<protein>
    <recommendedName>
        <fullName evidence="4">Toxin-antitoxin system YwqK family antitoxin</fullName>
    </recommendedName>
</protein>
<keyword evidence="1" id="KW-0732">Signal</keyword>
<evidence type="ECO:0000256" key="1">
    <source>
        <dbReference type="SAM" id="SignalP"/>
    </source>
</evidence>
<evidence type="ECO:0000313" key="2">
    <source>
        <dbReference type="EMBL" id="ATB69005.1"/>
    </source>
</evidence>
<dbReference type="OrthoDB" id="5339031at2"/>
<dbReference type="RefSeq" id="WP_096046139.1">
    <property type="nucleotide sequence ID" value="NZ_CP023275.1"/>
</dbReference>
<dbReference type="KEGG" id="sulj:SJPD1_0892"/>
<dbReference type="Proteomes" id="UP000217349">
    <property type="component" value="Chromosome"/>
</dbReference>
<accession>A0A290HC53</accession>
<evidence type="ECO:0008006" key="4">
    <source>
        <dbReference type="Google" id="ProtNLM"/>
    </source>
</evidence>